<feature type="transmembrane region" description="Helical" evidence="1">
    <location>
        <begin position="62"/>
        <end position="83"/>
    </location>
</feature>
<proteinExistence type="predicted"/>
<gene>
    <name evidence="2" type="ORF">SAMN06295970_13316</name>
</gene>
<keyword evidence="1" id="KW-1133">Transmembrane helix</keyword>
<accession>A0ABY1QV53</accession>
<feature type="transmembrane region" description="Helical" evidence="1">
    <location>
        <begin position="37"/>
        <end position="56"/>
    </location>
</feature>
<keyword evidence="1" id="KW-0812">Transmembrane</keyword>
<sequence length="113" mass="12716">MELLPWPSIAFYCAFGIFVYYQRLYAQVYADDGWTKLLLTGMAFAGMLTGFVYLVYCGWTLAWWVPVIPLGMSALATIPAILVERLAGRLALGRIAVLAWPLCAYLMFHTLRA</sequence>
<keyword evidence="3" id="KW-1185">Reference proteome</keyword>
<feature type="transmembrane region" description="Helical" evidence="1">
    <location>
        <begin position="90"/>
        <end position="108"/>
    </location>
</feature>
<reference evidence="2 3" key="1">
    <citation type="submission" date="2017-05" db="EMBL/GenBank/DDBJ databases">
        <authorList>
            <person name="Varghese N."/>
            <person name="Submissions S."/>
        </authorList>
    </citation>
    <scope>NUCLEOTIDE SEQUENCE [LARGE SCALE GENOMIC DNA]</scope>
    <source>
        <strain evidence="2 3">DSM 26001</strain>
    </source>
</reference>
<organism evidence="2 3">
    <name type="scientific">Noviherbaspirillum suwonense</name>
    <dbReference type="NCBI Taxonomy" id="1224511"/>
    <lineage>
        <taxon>Bacteria</taxon>
        <taxon>Pseudomonadati</taxon>
        <taxon>Pseudomonadota</taxon>
        <taxon>Betaproteobacteria</taxon>
        <taxon>Burkholderiales</taxon>
        <taxon>Oxalobacteraceae</taxon>
        <taxon>Noviherbaspirillum</taxon>
    </lineage>
</organism>
<comment type="caution">
    <text evidence="2">The sequence shown here is derived from an EMBL/GenBank/DDBJ whole genome shotgun (WGS) entry which is preliminary data.</text>
</comment>
<name>A0ABY1QV53_9BURK</name>
<feature type="transmembrane region" description="Helical" evidence="1">
    <location>
        <begin position="6"/>
        <end position="25"/>
    </location>
</feature>
<protein>
    <submittedName>
        <fullName evidence="2">Uncharacterized protein</fullName>
    </submittedName>
</protein>
<evidence type="ECO:0000256" key="1">
    <source>
        <dbReference type="SAM" id="Phobius"/>
    </source>
</evidence>
<dbReference type="Proteomes" id="UP001158049">
    <property type="component" value="Unassembled WGS sequence"/>
</dbReference>
<dbReference type="RefSeq" id="WP_283445359.1">
    <property type="nucleotide sequence ID" value="NZ_FXUL01000033.1"/>
</dbReference>
<dbReference type="EMBL" id="FXUL01000033">
    <property type="protein sequence ID" value="SMP79890.1"/>
    <property type="molecule type" value="Genomic_DNA"/>
</dbReference>
<evidence type="ECO:0000313" key="3">
    <source>
        <dbReference type="Proteomes" id="UP001158049"/>
    </source>
</evidence>
<keyword evidence="1" id="KW-0472">Membrane</keyword>
<evidence type="ECO:0000313" key="2">
    <source>
        <dbReference type="EMBL" id="SMP79890.1"/>
    </source>
</evidence>